<dbReference type="InterPro" id="IPR000257">
    <property type="entry name" value="Uroporphyrinogen_deCOase"/>
</dbReference>
<protein>
    <recommendedName>
        <fullName evidence="1">Uroporphyrinogen decarboxylase (URO-D) domain-containing protein</fullName>
    </recommendedName>
</protein>
<dbReference type="EMBL" id="JACNJN010000018">
    <property type="protein sequence ID" value="MBC8333690.1"/>
    <property type="molecule type" value="Genomic_DNA"/>
</dbReference>
<dbReference type="Proteomes" id="UP000614469">
    <property type="component" value="Unassembled WGS sequence"/>
</dbReference>
<dbReference type="PANTHER" id="PTHR47099:SF1">
    <property type="entry name" value="METHYLCOBAMIDE:COM METHYLTRANSFERASE MTBA"/>
    <property type="match status" value="1"/>
</dbReference>
<dbReference type="GO" id="GO:0006779">
    <property type="term" value="P:porphyrin-containing compound biosynthetic process"/>
    <property type="evidence" value="ECO:0007669"/>
    <property type="project" value="InterPro"/>
</dbReference>
<gene>
    <name evidence="2" type="ORF">H8E29_00340</name>
</gene>
<dbReference type="PANTHER" id="PTHR47099">
    <property type="entry name" value="METHYLCOBAMIDE:COM METHYLTRANSFERASE MTBA"/>
    <property type="match status" value="1"/>
</dbReference>
<evidence type="ECO:0000313" key="3">
    <source>
        <dbReference type="Proteomes" id="UP000614469"/>
    </source>
</evidence>
<dbReference type="Gene3D" id="3.20.20.210">
    <property type="match status" value="1"/>
</dbReference>
<comment type="caution">
    <text evidence="2">The sequence shown here is derived from an EMBL/GenBank/DDBJ whole genome shotgun (WGS) entry which is preliminary data.</text>
</comment>
<dbReference type="Pfam" id="PF01208">
    <property type="entry name" value="URO-D"/>
    <property type="match status" value="1"/>
</dbReference>
<reference evidence="2 3" key="1">
    <citation type="submission" date="2020-08" db="EMBL/GenBank/DDBJ databases">
        <title>Bridging the membrane lipid divide: bacteria of the FCB group superphylum have the potential to synthesize archaeal ether lipids.</title>
        <authorList>
            <person name="Villanueva L."/>
            <person name="Von Meijenfeldt F.A.B."/>
            <person name="Westbye A.B."/>
            <person name="Yadav S."/>
            <person name="Hopmans E.C."/>
            <person name="Dutilh B.E."/>
            <person name="Sinninghe Damste J.S."/>
        </authorList>
    </citation>
    <scope>NUCLEOTIDE SEQUENCE [LARGE SCALE GENOMIC DNA]</scope>
    <source>
        <strain evidence="2">NIOZ-UU36</strain>
    </source>
</reference>
<feature type="domain" description="Uroporphyrinogen decarboxylase (URO-D)" evidence="1">
    <location>
        <begin position="130"/>
        <end position="383"/>
    </location>
</feature>
<name>A0A8J6TGP9_9CHLR</name>
<accession>A0A8J6TGP9</accession>
<organism evidence="2 3">
    <name type="scientific">Candidatus Desulfolinea nitratireducens</name>
    <dbReference type="NCBI Taxonomy" id="2841698"/>
    <lineage>
        <taxon>Bacteria</taxon>
        <taxon>Bacillati</taxon>
        <taxon>Chloroflexota</taxon>
        <taxon>Anaerolineae</taxon>
        <taxon>Anaerolineales</taxon>
        <taxon>Anaerolineales incertae sedis</taxon>
        <taxon>Candidatus Desulfolinea</taxon>
    </lineage>
</organism>
<evidence type="ECO:0000313" key="2">
    <source>
        <dbReference type="EMBL" id="MBC8333690.1"/>
    </source>
</evidence>
<proteinExistence type="predicted"/>
<dbReference type="InterPro" id="IPR052024">
    <property type="entry name" value="Methanogen_methyltrans"/>
</dbReference>
<evidence type="ECO:0000259" key="1">
    <source>
        <dbReference type="Pfam" id="PF01208"/>
    </source>
</evidence>
<dbReference type="InterPro" id="IPR038071">
    <property type="entry name" value="UROD/MetE-like_sf"/>
</dbReference>
<sequence>MNPRERILTAINHKEPDRVPFDMGGTVVTGIQATSYRKLRDYLGLPKKEIKIIDILQQLAQVDDDVMDSLGVDVRNVSPRSTASFNIEIKDSEDGRYNTFVDEYGIGWRMPKEGGLYYDMYTHPLSGDITEDDVEHFQLPDPLDPSRFDGLRDASMKVLEDEKRALIIGNISAGIFELYTWTRGYMKGYADWAGNQNLAKKMLHKYTDLQLAYWERMFEVMEGIPIDVVQMADDLAGQNRMLISPKSYKEILKPLHKKMFDYIHSKSDAKIFFHSCGAVRPIIPDLIDAGVDILNPVQVSAGDMNSAELKREFGKEIVFWGGGVDTQNSFDELHTPDEVRADVRQRLEDLMPGGGFVFNTVHNIQGNVPPENIMAMWETLQEYGKY</sequence>
<dbReference type="GO" id="GO:0004853">
    <property type="term" value="F:uroporphyrinogen decarboxylase activity"/>
    <property type="evidence" value="ECO:0007669"/>
    <property type="project" value="InterPro"/>
</dbReference>
<dbReference type="AlphaFoldDB" id="A0A8J6TGP9"/>
<dbReference type="SUPFAM" id="SSF51726">
    <property type="entry name" value="UROD/MetE-like"/>
    <property type="match status" value="1"/>
</dbReference>